<dbReference type="EMBL" id="FQWQ01000003">
    <property type="protein sequence ID" value="SHH66436.1"/>
    <property type="molecule type" value="Genomic_DNA"/>
</dbReference>
<dbReference type="OrthoDB" id="9785831at2"/>
<dbReference type="InterPro" id="IPR032269">
    <property type="entry name" value="DUF4833"/>
</dbReference>
<evidence type="ECO:0000259" key="1">
    <source>
        <dbReference type="Pfam" id="PF16117"/>
    </source>
</evidence>
<gene>
    <name evidence="2" type="ORF">SAMN04488109_4914</name>
</gene>
<sequence length="185" mass="21344">MNFLLSIWLVTMAMAPVREAPKAEPCECTIGNQFPTPPKDQGSLFYIQRTPNTNTIMYDVNLDRGVPNEEEPVRVYWLRYGENGQKEDLSYIQRHYAYGIKSRKLENNTFELRFVSYKKLPFYLSRSARDNRYHILATVNGKQIEVSRVFLQIEGGSFWLPNVVCAQVKGVDPVSGKEVIQSFKP</sequence>
<accession>A0A1M5UU33</accession>
<feature type="domain" description="DUF4833" evidence="1">
    <location>
        <begin position="45"/>
        <end position="181"/>
    </location>
</feature>
<proteinExistence type="predicted"/>
<dbReference type="Proteomes" id="UP000184212">
    <property type="component" value="Unassembled WGS sequence"/>
</dbReference>
<dbReference type="Pfam" id="PF16117">
    <property type="entry name" value="DUF4833"/>
    <property type="match status" value="1"/>
</dbReference>
<evidence type="ECO:0000313" key="3">
    <source>
        <dbReference type="Proteomes" id="UP000184212"/>
    </source>
</evidence>
<dbReference type="RefSeq" id="WP_073139415.1">
    <property type="nucleotide sequence ID" value="NZ_FQWQ01000003.1"/>
</dbReference>
<organism evidence="2 3">
    <name type="scientific">Chryseolinea serpens</name>
    <dbReference type="NCBI Taxonomy" id="947013"/>
    <lineage>
        <taxon>Bacteria</taxon>
        <taxon>Pseudomonadati</taxon>
        <taxon>Bacteroidota</taxon>
        <taxon>Cytophagia</taxon>
        <taxon>Cytophagales</taxon>
        <taxon>Fulvivirgaceae</taxon>
        <taxon>Chryseolinea</taxon>
    </lineage>
</organism>
<protein>
    <recommendedName>
        <fullName evidence="1">DUF4833 domain-containing protein</fullName>
    </recommendedName>
</protein>
<dbReference type="AlphaFoldDB" id="A0A1M5UU33"/>
<reference evidence="2 3" key="1">
    <citation type="submission" date="2016-11" db="EMBL/GenBank/DDBJ databases">
        <authorList>
            <person name="Jaros S."/>
            <person name="Januszkiewicz K."/>
            <person name="Wedrychowicz H."/>
        </authorList>
    </citation>
    <scope>NUCLEOTIDE SEQUENCE [LARGE SCALE GENOMIC DNA]</scope>
    <source>
        <strain evidence="2 3">DSM 24574</strain>
    </source>
</reference>
<evidence type="ECO:0000313" key="2">
    <source>
        <dbReference type="EMBL" id="SHH66436.1"/>
    </source>
</evidence>
<keyword evidence="3" id="KW-1185">Reference proteome</keyword>
<dbReference type="STRING" id="947013.SAMN04488109_4914"/>
<name>A0A1M5UU33_9BACT</name>